<evidence type="ECO:0000313" key="3">
    <source>
        <dbReference type="EMBL" id="GHO46662.1"/>
    </source>
</evidence>
<accession>A0A8J3MS23</accession>
<dbReference type="SMART" id="SM00829">
    <property type="entry name" value="PKS_ER"/>
    <property type="match status" value="1"/>
</dbReference>
<protein>
    <submittedName>
        <fullName evidence="3">Oxidoreductase</fullName>
    </submittedName>
</protein>
<keyword evidence="4" id="KW-1185">Reference proteome</keyword>
<dbReference type="CDD" id="cd05289">
    <property type="entry name" value="MDR_like_2"/>
    <property type="match status" value="1"/>
</dbReference>
<dbReference type="InterPro" id="IPR020843">
    <property type="entry name" value="ER"/>
</dbReference>
<gene>
    <name evidence="3" type="ORF">KSX_48250</name>
</gene>
<dbReference type="InterPro" id="IPR051603">
    <property type="entry name" value="Zinc-ADH_QOR/CCCR"/>
</dbReference>
<dbReference type="Pfam" id="PF08240">
    <property type="entry name" value="ADH_N"/>
    <property type="match status" value="1"/>
</dbReference>
<dbReference type="InterPro" id="IPR011032">
    <property type="entry name" value="GroES-like_sf"/>
</dbReference>
<keyword evidence="1" id="KW-0521">NADP</keyword>
<dbReference type="AlphaFoldDB" id="A0A8J3MS23"/>
<dbReference type="PANTHER" id="PTHR44154:SF1">
    <property type="entry name" value="QUINONE OXIDOREDUCTASE"/>
    <property type="match status" value="1"/>
</dbReference>
<dbReference type="SUPFAM" id="SSF50129">
    <property type="entry name" value="GroES-like"/>
    <property type="match status" value="1"/>
</dbReference>
<proteinExistence type="predicted"/>
<dbReference type="InterPro" id="IPR013149">
    <property type="entry name" value="ADH-like_C"/>
</dbReference>
<evidence type="ECO:0000256" key="1">
    <source>
        <dbReference type="ARBA" id="ARBA00022857"/>
    </source>
</evidence>
<dbReference type="RefSeq" id="WP_220196029.1">
    <property type="nucleotide sequence ID" value="NZ_BNJF01000002.1"/>
</dbReference>
<reference evidence="3" key="1">
    <citation type="submission" date="2020-10" db="EMBL/GenBank/DDBJ databases">
        <title>Taxonomic study of unclassified bacteria belonging to the class Ktedonobacteria.</title>
        <authorList>
            <person name="Yabe S."/>
            <person name="Wang C.M."/>
            <person name="Zheng Y."/>
            <person name="Sakai Y."/>
            <person name="Cavaletti L."/>
            <person name="Monciardini P."/>
            <person name="Donadio S."/>
        </authorList>
    </citation>
    <scope>NUCLEOTIDE SEQUENCE</scope>
    <source>
        <strain evidence="3">SOSP1-1</strain>
    </source>
</reference>
<dbReference type="PANTHER" id="PTHR44154">
    <property type="entry name" value="QUINONE OXIDOREDUCTASE"/>
    <property type="match status" value="1"/>
</dbReference>
<evidence type="ECO:0000313" key="4">
    <source>
        <dbReference type="Proteomes" id="UP000612362"/>
    </source>
</evidence>
<name>A0A8J3MS23_9CHLR</name>
<evidence type="ECO:0000259" key="2">
    <source>
        <dbReference type="SMART" id="SM00829"/>
    </source>
</evidence>
<sequence>MQALRITDFGPPENLHLSDVEHPRLSADEALVEIHAAGLNPSDIGNAAGRFTQTDLPRILGRDFAGIVIEGPEHMLGHEVWGGGAEFGFTRDGSHAEYIAAPSAVLCPKPVNLSMEQASAVATPFVTAWLSLEASQLQAGQSLLVMGARGAVGNAALQLGKARGLRLFGAQRGELPTEDMYKAINTEHPDAQQELLKLTQGRGVDACIDTVGGPLFNLGLSCLTHSGCLIAITARAEGIVQFNMRNFYHRELRLFGVNSLNCGATQTRDVLNKLRQDFEAGELHAPNIRTFPLHEAPQIYQQLAQGVLGTKAVFVP</sequence>
<dbReference type="Gene3D" id="3.40.50.720">
    <property type="entry name" value="NAD(P)-binding Rossmann-like Domain"/>
    <property type="match status" value="1"/>
</dbReference>
<comment type="caution">
    <text evidence="3">The sequence shown here is derived from an EMBL/GenBank/DDBJ whole genome shotgun (WGS) entry which is preliminary data.</text>
</comment>
<dbReference type="GO" id="GO:0016491">
    <property type="term" value="F:oxidoreductase activity"/>
    <property type="evidence" value="ECO:0007669"/>
    <property type="project" value="InterPro"/>
</dbReference>
<dbReference type="InterPro" id="IPR013154">
    <property type="entry name" value="ADH-like_N"/>
</dbReference>
<dbReference type="Proteomes" id="UP000612362">
    <property type="component" value="Unassembled WGS sequence"/>
</dbReference>
<dbReference type="Pfam" id="PF00107">
    <property type="entry name" value="ADH_zinc_N"/>
    <property type="match status" value="1"/>
</dbReference>
<dbReference type="InterPro" id="IPR036291">
    <property type="entry name" value="NAD(P)-bd_dom_sf"/>
</dbReference>
<feature type="domain" description="Enoyl reductase (ER)" evidence="2">
    <location>
        <begin position="10"/>
        <end position="308"/>
    </location>
</feature>
<dbReference type="SUPFAM" id="SSF51735">
    <property type="entry name" value="NAD(P)-binding Rossmann-fold domains"/>
    <property type="match status" value="1"/>
</dbReference>
<organism evidence="3 4">
    <name type="scientific">Ktedonospora formicarum</name>
    <dbReference type="NCBI Taxonomy" id="2778364"/>
    <lineage>
        <taxon>Bacteria</taxon>
        <taxon>Bacillati</taxon>
        <taxon>Chloroflexota</taxon>
        <taxon>Ktedonobacteria</taxon>
        <taxon>Ktedonobacterales</taxon>
        <taxon>Ktedonobacteraceae</taxon>
        <taxon>Ktedonospora</taxon>
    </lineage>
</organism>
<dbReference type="Gene3D" id="3.90.180.10">
    <property type="entry name" value="Medium-chain alcohol dehydrogenases, catalytic domain"/>
    <property type="match status" value="1"/>
</dbReference>
<dbReference type="EMBL" id="BNJF01000002">
    <property type="protein sequence ID" value="GHO46662.1"/>
    <property type="molecule type" value="Genomic_DNA"/>
</dbReference>